<sequence>MSTVPTPTNNGDRINDSIVLAAIAALAVFAPTSREQVADMLLFWVRRAEMTAADLAEIQRRMFPNSNCPDWCILTHDQEDDERDGLALHMGADHTDATVRRLLDAHHLELQVARTDNLDEGTLGRPNLYVRMEVELTTWEQAAELARTILDGFGYLAGADKP</sequence>
<dbReference type="RefSeq" id="WP_251800187.1">
    <property type="nucleotide sequence ID" value="NZ_JAMQOL010000031.1"/>
</dbReference>
<accession>A0ABT0Y329</accession>
<reference evidence="1 2" key="1">
    <citation type="submission" date="2022-06" db="EMBL/GenBank/DDBJ databases">
        <title>Actinoplanes abujensis sp. nov., isolated from Nigerian arid soil.</title>
        <authorList>
            <person name="Ding P."/>
        </authorList>
    </citation>
    <scope>NUCLEOTIDE SEQUENCE [LARGE SCALE GENOMIC DNA]</scope>
    <source>
        <strain evidence="2">TRM88002</strain>
    </source>
</reference>
<gene>
    <name evidence="1" type="ORF">LXN57_22710</name>
</gene>
<dbReference type="EMBL" id="JAMQOL010000031">
    <property type="protein sequence ID" value="MCM4080397.1"/>
    <property type="molecule type" value="Genomic_DNA"/>
</dbReference>
<evidence type="ECO:0000313" key="1">
    <source>
        <dbReference type="EMBL" id="MCM4080397.1"/>
    </source>
</evidence>
<organism evidence="1 2">
    <name type="scientific">Paractinoplanes hotanensis</name>
    <dbReference type="NCBI Taxonomy" id="2906497"/>
    <lineage>
        <taxon>Bacteria</taxon>
        <taxon>Bacillati</taxon>
        <taxon>Actinomycetota</taxon>
        <taxon>Actinomycetes</taxon>
        <taxon>Micromonosporales</taxon>
        <taxon>Micromonosporaceae</taxon>
        <taxon>Paractinoplanes</taxon>
    </lineage>
</organism>
<dbReference type="Proteomes" id="UP001523216">
    <property type="component" value="Unassembled WGS sequence"/>
</dbReference>
<evidence type="ECO:0000313" key="2">
    <source>
        <dbReference type="Proteomes" id="UP001523216"/>
    </source>
</evidence>
<name>A0ABT0Y329_9ACTN</name>
<protein>
    <submittedName>
        <fullName evidence="1">Uncharacterized protein</fullName>
    </submittedName>
</protein>
<comment type="caution">
    <text evidence="1">The sequence shown here is derived from an EMBL/GenBank/DDBJ whole genome shotgun (WGS) entry which is preliminary data.</text>
</comment>
<dbReference type="Pfam" id="PF21848">
    <property type="entry name" value="DUF6907"/>
    <property type="match status" value="1"/>
</dbReference>
<dbReference type="InterPro" id="IPR054202">
    <property type="entry name" value="DUF6907"/>
</dbReference>
<proteinExistence type="predicted"/>
<keyword evidence="2" id="KW-1185">Reference proteome</keyword>